<dbReference type="EMBL" id="JACEEZ010017275">
    <property type="protein sequence ID" value="KAG0717657.1"/>
    <property type="molecule type" value="Genomic_DNA"/>
</dbReference>
<accession>A0A8J4Y0J3</accession>
<dbReference type="AlphaFoldDB" id="A0A8J4Y0J3"/>
<reference evidence="2" key="1">
    <citation type="submission" date="2020-07" db="EMBL/GenBank/DDBJ databases">
        <title>The High-quality genome of the commercially important snow crab, Chionoecetes opilio.</title>
        <authorList>
            <person name="Jeong J.-H."/>
            <person name="Ryu S."/>
        </authorList>
    </citation>
    <scope>NUCLEOTIDE SEQUENCE</scope>
    <source>
        <strain evidence="2">MADBK_172401_WGS</strain>
        <tissue evidence="2">Digestive gland</tissue>
    </source>
</reference>
<comment type="caution">
    <text evidence="2">The sequence shown here is derived from an EMBL/GenBank/DDBJ whole genome shotgun (WGS) entry which is preliminary data.</text>
</comment>
<proteinExistence type="predicted"/>
<keyword evidence="3" id="KW-1185">Reference proteome</keyword>
<dbReference type="Proteomes" id="UP000770661">
    <property type="component" value="Unassembled WGS sequence"/>
</dbReference>
<protein>
    <submittedName>
        <fullName evidence="2">Uncharacterized protein</fullName>
    </submittedName>
</protein>
<sequence>MSSGSIFSDGGARSGGLLSPSHDRDSQVEDLPASGSYGGQASPWAFPPLTSCTPGGCGLGCLHEPLSGQKGRAINFLAPFSDSGASRGPHPCFTLMGLLLSRVSRMLPGVFPRERMCPTRAQKATRVRGLPPPGPLPPGPNSAFFRCLLGALPLVPWGGCRGTPSFLRLFPGGTDATVIACETVDGRLVAMGSLEDGPWGPFPGGRCVPPGGGGKESFPSTPDSFLSPDAPSKRLRFLGGRFDALPPYWLSLVFQGGLPRAGRESRDAGGFPWRPRTVPLDEGRPGPSRSGEGAGTQCEPGSFSSGPPDPGSPASGGFPRVFADFPRVPLFPQALLGAQPVKEEFFFAGDFRRGNTPPFDLFFAFWVAAEGLSSLPPGITFSLSSAPRVGCLWGFSTACMIGRLPPPDGPPCPLTGPSCPLALRREVFPGASRG</sequence>
<evidence type="ECO:0000313" key="3">
    <source>
        <dbReference type="Proteomes" id="UP000770661"/>
    </source>
</evidence>
<feature type="region of interest" description="Disordered" evidence="1">
    <location>
        <begin position="261"/>
        <end position="318"/>
    </location>
</feature>
<feature type="region of interest" description="Disordered" evidence="1">
    <location>
        <begin position="1"/>
        <end position="37"/>
    </location>
</feature>
<organism evidence="2 3">
    <name type="scientific">Chionoecetes opilio</name>
    <name type="common">Atlantic snow crab</name>
    <name type="synonym">Cancer opilio</name>
    <dbReference type="NCBI Taxonomy" id="41210"/>
    <lineage>
        <taxon>Eukaryota</taxon>
        <taxon>Metazoa</taxon>
        <taxon>Ecdysozoa</taxon>
        <taxon>Arthropoda</taxon>
        <taxon>Crustacea</taxon>
        <taxon>Multicrustacea</taxon>
        <taxon>Malacostraca</taxon>
        <taxon>Eumalacostraca</taxon>
        <taxon>Eucarida</taxon>
        <taxon>Decapoda</taxon>
        <taxon>Pleocyemata</taxon>
        <taxon>Brachyura</taxon>
        <taxon>Eubrachyura</taxon>
        <taxon>Majoidea</taxon>
        <taxon>Majidae</taxon>
        <taxon>Chionoecetes</taxon>
    </lineage>
</organism>
<gene>
    <name evidence="2" type="ORF">GWK47_054001</name>
</gene>
<evidence type="ECO:0000313" key="2">
    <source>
        <dbReference type="EMBL" id="KAG0717657.1"/>
    </source>
</evidence>
<feature type="compositionally biased region" description="Low complexity" evidence="1">
    <location>
        <begin position="300"/>
        <end position="318"/>
    </location>
</feature>
<name>A0A8J4Y0J3_CHIOP</name>
<evidence type="ECO:0000256" key="1">
    <source>
        <dbReference type="SAM" id="MobiDB-lite"/>
    </source>
</evidence>